<keyword evidence="2" id="KW-1185">Reference proteome</keyword>
<evidence type="ECO:0000313" key="2">
    <source>
        <dbReference type="Proteomes" id="UP000321353"/>
    </source>
</evidence>
<dbReference type="EMBL" id="CP036264">
    <property type="protein sequence ID" value="QEG02306.1"/>
    <property type="molecule type" value="Genomic_DNA"/>
</dbReference>
<dbReference type="RefSeq" id="WP_147871266.1">
    <property type="nucleotide sequence ID" value="NZ_CP036264.1"/>
</dbReference>
<sequence>MNSPIIYEAELTFERRGAGARRVATGDKPDEDELPVGRLMKVTKLMALAIRFEELIADGVVTDYAELARLSLVSRARVTQIMNLRLLAPDIQEAILFAPEIRKGRDPISVRDMQPIALTANWKHQRDMWRELSSRLGPNVSTDSQ</sequence>
<accession>A0A5B9MR99</accession>
<name>A0A5B9MR99_9BACT</name>
<protein>
    <submittedName>
        <fullName evidence="1">Uncharacterized protein</fullName>
    </submittedName>
</protein>
<dbReference type="AlphaFoldDB" id="A0A5B9MR99"/>
<proteinExistence type="predicted"/>
<organism evidence="1 2">
    <name type="scientific">Stieleria maiorica</name>
    <dbReference type="NCBI Taxonomy" id="2795974"/>
    <lineage>
        <taxon>Bacteria</taxon>
        <taxon>Pseudomonadati</taxon>
        <taxon>Planctomycetota</taxon>
        <taxon>Planctomycetia</taxon>
        <taxon>Pirellulales</taxon>
        <taxon>Pirellulaceae</taxon>
        <taxon>Stieleria</taxon>
    </lineage>
</organism>
<dbReference type="Proteomes" id="UP000321353">
    <property type="component" value="Chromosome"/>
</dbReference>
<evidence type="ECO:0000313" key="1">
    <source>
        <dbReference type="EMBL" id="QEG02306.1"/>
    </source>
</evidence>
<dbReference type="KEGG" id="smam:Mal15_63930"/>
<gene>
    <name evidence="1" type="ORF">Mal15_63930</name>
</gene>
<reference evidence="1 2" key="1">
    <citation type="submission" date="2019-02" db="EMBL/GenBank/DDBJ databases">
        <title>Planctomycetal bacteria perform biofilm scaping via a novel small molecule.</title>
        <authorList>
            <person name="Jeske O."/>
            <person name="Boedeker C."/>
            <person name="Wiegand S."/>
            <person name="Breitling P."/>
            <person name="Kallscheuer N."/>
            <person name="Jogler M."/>
            <person name="Rohde M."/>
            <person name="Petersen J."/>
            <person name="Medema M.H."/>
            <person name="Surup F."/>
            <person name="Jogler C."/>
        </authorList>
    </citation>
    <scope>NUCLEOTIDE SEQUENCE [LARGE SCALE GENOMIC DNA]</scope>
    <source>
        <strain evidence="1 2">Mal15</strain>
    </source>
</reference>